<dbReference type="EMBL" id="JAFMYW010000019">
    <property type="protein sequence ID" value="MBO0953102.1"/>
    <property type="molecule type" value="Genomic_DNA"/>
</dbReference>
<gene>
    <name evidence="1" type="ORF">J2I46_31300</name>
</gene>
<proteinExistence type="predicted"/>
<dbReference type="RefSeq" id="WP_207333054.1">
    <property type="nucleotide sequence ID" value="NZ_JAFMYW010000019.1"/>
</dbReference>
<keyword evidence="2" id="KW-1185">Reference proteome</keyword>
<comment type="caution">
    <text evidence="1">The sequence shown here is derived from an EMBL/GenBank/DDBJ whole genome shotgun (WGS) entry which is preliminary data.</text>
</comment>
<accession>A0ABS3JW26</accession>
<dbReference type="Proteomes" id="UP000664628">
    <property type="component" value="Unassembled WGS sequence"/>
</dbReference>
<feature type="non-terminal residue" evidence="1">
    <location>
        <position position="1"/>
    </location>
</feature>
<sequence>RKVGRSTADLAFVGNILAQQGVKPAVKQAKNALFSPIFGPSLSAGKAALYGQQPANCSNRVSNQG</sequence>
<evidence type="ECO:0000313" key="2">
    <source>
        <dbReference type="Proteomes" id="UP000664628"/>
    </source>
</evidence>
<evidence type="ECO:0000313" key="1">
    <source>
        <dbReference type="EMBL" id="MBO0953102.1"/>
    </source>
</evidence>
<organism evidence="1 2">
    <name type="scientific">Fibrella forsythiae</name>
    <dbReference type="NCBI Taxonomy" id="2817061"/>
    <lineage>
        <taxon>Bacteria</taxon>
        <taxon>Pseudomonadati</taxon>
        <taxon>Bacteroidota</taxon>
        <taxon>Cytophagia</taxon>
        <taxon>Cytophagales</taxon>
        <taxon>Spirosomataceae</taxon>
        <taxon>Fibrella</taxon>
    </lineage>
</organism>
<name>A0ABS3JW26_9BACT</name>
<reference evidence="1 2" key="1">
    <citation type="submission" date="2021-03" db="EMBL/GenBank/DDBJ databases">
        <title>Fibrella sp. HMF5405 genome sequencing and assembly.</title>
        <authorList>
            <person name="Kang H."/>
            <person name="Kim H."/>
            <person name="Bae S."/>
            <person name="Joh K."/>
        </authorList>
    </citation>
    <scope>NUCLEOTIDE SEQUENCE [LARGE SCALE GENOMIC DNA]</scope>
    <source>
        <strain evidence="1 2">HMF5405</strain>
    </source>
</reference>
<protein>
    <submittedName>
        <fullName evidence="1">Uncharacterized protein</fullName>
    </submittedName>
</protein>